<comment type="caution">
    <text evidence="1">The sequence shown here is derived from an EMBL/GenBank/DDBJ whole genome shotgun (WGS) entry which is preliminary data.</text>
</comment>
<evidence type="ECO:0000313" key="1">
    <source>
        <dbReference type="EMBL" id="KAG7500665.1"/>
    </source>
</evidence>
<evidence type="ECO:0008006" key="3">
    <source>
        <dbReference type="Google" id="ProtNLM"/>
    </source>
</evidence>
<gene>
    <name evidence="1" type="ORF">JOB18_025483</name>
</gene>
<accession>A0AAV6R6S5</accession>
<organism evidence="1 2">
    <name type="scientific">Solea senegalensis</name>
    <name type="common">Senegalese sole</name>
    <dbReference type="NCBI Taxonomy" id="28829"/>
    <lineage>
        <taxon>Eukaryota</taxon>
        <taxon>Metazoa</taxon>
        <taxon>Chordata</taxon>
        <taxon>Craniata</taxon>
        <taxon>Vertebrata</taxon>
        <taxon>Euteleostomi</taxon>
        <taxon>Actinopterygii</taxon>
        <taxon>Neopterygii</taxon>
        <taxon>Teleostei</taxon>
        <taxon>Neoteleostei</taxon>
        <taxon>Acanthomorphata</taxon>
        <taxon>Carangaria</taxon>
        <taxon>Pleuronectiformes</taxon>
        <taxon>Pleuronectoidei</taxon>
        <taxon>Soleidae</taxon>
        <taxon>Solea</taxon>
    </lineage>
</organism>
<dbReference type="Proteomes" id="UP000693946">
    <property type="component" value="Linkage Group LG20"/>
</dbReference>
<name>A0AAV6R6S5_SOLSE</name>
<protein>
    <recommendedName>
        <fullName evidence="3">SUEL-type lectin domain-containing protein</fullName>
    </recommendedName>
</protein>
<reference evidence="1 2" key="1">
    <citation type="journal article" date="2021" name="Sci. Rep.">
        <title>Chromosome anchoring in Senegalese sole (Solea senegalensis) reveals sex-associated markers and genome rearrangements in flatfish.</title>
        <authorList>
            <person name="Guerrero-Cozar I."/>
            <person name="Gomez-Garrido J."/>
            <person name="Berbel C."/>
            <person name="Martinez-Blanch J.F."/>
            <person name="Alioto T."/>
            <person name="Claros M.G."/>
            <person name="Gagnaire P.A."/>
            <person name="Manchado M."/>
        </authorList>
    </citation>
    <scope>NUCLEOTIDE SEQUENCE [LARGE SCALE GENOMIC DNA]</scope>
    <source>
        <strain evidence="1">Sse05_10M</strain>
    </source>
</reference>
<proteinExistence type="predicted"/>
<keyword evidence="2" id="KW-1185">Reference proteome</keyword>
<dbReference type="EMBL" id="JAGKHQ010000013">
    <property type="protein sequence ID" value="KAG7500665.1"/>
    <property type="molecule type" value="Genomic_DNA"/>
</dbReference>
<sequence>MCSVHLKLLYSVLFSKECEDTLSDTRAPAVTSLDPPPPPARTTVRLVPSHQFNSCRRTRTNRYQELLELLNSISFDICFRSETGLSCLSSHTALAVDRKIYLEPCDPEMPRPHCSVEAKRYSSCLDDTPLPRDVFRCKGAVKCLSQLSAMEGSGSSATRNIYLGPCDPEMPRPHCSVKAKWYSSCLDDDTPLPWDVVFRFQPFGSCET</sequence>
<dbReference type="AlphaFoldDB" id="A0AAV6R6S5"/>
<evidence type="ECO:0000313" key="2">
    <source>
        <dbReference type="Proteomes" id="UP000693946"/>
    </source>
</evidence>